<evidence type="ECO:0000256" key="3">
    <source>
        <dbReference type="ARBA" id="ARBA00022553"/>
    </source>
</evidence>
<evidence type="ECO:0000256" key="1">
    <source>
        <dbReference type="ARBA" id="ARBA00000085"/>
    </source>
</evidence>
<dbReference type="Gene3D" id="1.10.287.130">
    <property type="match status" value="1"/>
</dbReference>
<dbReference type="CDD" id="cd17574">
    <property type="entry name" value="REC_OmpR"/>
    <property type="match status" value="1"/>
</dbReference>
<evidence type="ECO:0000256" key="5">
    <source>
        <dbReference type="ARBA" id="ARBA00022741"/>
    </source>
</evidence>
<dbReference type="InterPro" id="IPR011110">
    <property type="entry name" value="Reg_prop"/>
</dbReference>
<keyword evidence="8" id="KW-0902">Two-component regulatory system</keyword>
<evidence type="ECO:0000259" key="13">
    <source>
        <dbReference type="PROSITE" id="PS01124"/>
    </source>
</evidence>
<evidence type="ECO:0000256" key="11">
    <source>
        <dbReference type="ARBA" id="ARBA00023163"/>
    </source>
</evidence>
<dbReference type="GO" id="GO:0005524">
    <property type="term" value="F:ATP binding"/>
    <property type="evidence" value="ECO:0007669"/>
    <property type="project" value="UniProtKB-KW"/>
</dbReference>
<dbReference type="Gene3D" id="2.60.40.10">
    <property type="entry name" value="Immunoglobulins"/>
    <property type="match status" value="1"/>
</dbReference>
<evidence type="ECO:0000256" key="12">
    <source>
        <dbReference type="PROSITE-ProRule" id="PRU00169"/>
    </source>
</evidence>
<name>A0A415MXL5_9BACE</name>
<accession>A0A415MXL5</accession>
<dbReference type="PROSITE" id="PS00041">
    <property type="entry name" value="HTH_ARAC_FAMILY_1"/>
    <property type="match status" value="1"/>
</dbReference>
<dbReference type="GO" id="GO:0000155">
    <property type="term" value="F:phosphorelay sensor kinase activity"/>
    <property type="evidence" value="ECO:0007669"/>
    <property type="project" value="InterPro"/>
</dbReference>
<dbReference type="Proteomes" id="UP000285013">
    <property type="component" value="Unassembled WGS sequence"/>
</dbReference>
<dbReference type="InterPro" id="IPR013783">
    <property type="entry name" value="Ig-like_fold"/>
</dbReference>
<dbReference type="GO" id="GO:0003700">
    <property type="term" value="F:DNA-binding transcription factor activity"/>
    <property type="evidence" value="ECO:0007669"/>
    <property type="project" value="InterPro"/>
</dbReference>
<keyword evidence="5" id="KW-0547">Nucleotide-binding</keyword>
<dbReference type="SMART" id="SM00342">
    <property type="entry name" value="HTH_ARAC"/>
    <property type="match status" value="1"/>
</dbReference>
<dbReference type="InterPro" id="IPR015943">
    <property type="entry name" value="WD40/YVTN_repeat-like_dom_sf"/>
</dbReference>
<dbReference type="EC" id="2.7.13.3" evidence="2"/>
<dbReference type="CDD" id="cd00082">
    <property type="entry name" value="HisKA"/>
    <property type="match status" value="1"/>
</dbReference>
<evidence type="ECO:0000313" key="17">
    <source>
        <dbReference type="EMBL" id="RYT81049.1"/>
    </source>
</evidence>
<dbReference type="FunFam" id="3.30.565.10:FF:000037">
    <property type="entry name" value="Hybrid sensor histidine kinase/response regulator"/>
    <property type="match status" value="1"/>
</dbReference>
<evidence type="ECO:0000313" key="18">
    <source>
        <dbReference type="Proteomes" id="UP000285013"/>
    </source>
</evidence>
<keyword evidence="10" id="KW-0238">DNA-binding</keyword>
<dbReference type="Proteomes" id="UP000291191">
    <property type="component" value="Unassembled WGS sequence"/>
</dbReference>
<dbReference type="GO" id="GO:0043565">
    <property type="term" value="F:sequence-specific DNA binding"/>
    <property type="evidence" value="ECO:0007669"/>
    <property type="project" value="InterPro"/>
</dbReference>
<dbReference type="PANTHER" id="PTHR43547:SF2">
    <property type="entry name" value="HYBRID SIGNAL TRANSDUCTION HISTIDINE KINASE C"/>
    <property type="match status" value="1"/>
</dbReference>
<keyword evidence="6" id="KW-0418">Kinase</keyword>
<evidence type="ECO:0000256" key="6">
    <source>
        <dbReference type="ARBA" id="ARBA00022777"/>
    </source>
</evidence>
<dbReference type="InterPro" id="IPR036890">
    <property type="entry name" value="HATPase_C_sf"/>
</dbReference>
<dbReference type="EMBL" id="RCXO01000008">
    <property type="protein sequence ID" value="RYT81049.1"/>
    <property type="molecule type" value="Genomic_DNA"/>
</dbReference>
<evidence type="ECO:0000256" key="4">
    <source>
        <dbReference type="ARBA" id="ARBA00022679"/>
    </source>
</evidence>
<sequence>MNKKSIILCIFYAWMSILCYGQTGRLFTADQELSSSMINSIYQDHNGIIWIATEDGLNKYDGAKFSIYKSDKNDEHSLANNYVRCVFESSKKECFVGTLSGLQHYSADADRFTDIPLILQDGIIVEPNVAAIEELSNGDLLVGTAGQGLFKITNTHKGLVGISMEKRIPIPIVNALHEDRNGNLWISAGENGIFRIDRNQQLHCYQKGANESEYTISSICETPDKQIYIGSLGKGLLKYNPTLDLFEPIIYANHPELPVKSLLLATPDEIYIGTDGYGLKVYNIQSRTITENQLNITTFNLDKSKIHSIMKDRFGNLWLGFFQKGVLLIPAIANGFQYIGYKSVRNNIIGSNCIMSVCNDHDGTLWIGTDNDGLYKVEKNGKHTVHFPPTQETGSVPSTIMSIYEDSRQNLWIGSYMQSMAKIDKETGHCQYFKRKTDADSKEGKLRVYSFAEDKHDRLWIGTMGNGLYYIDLNTETLHRYEQEDSTYYATGNFLPGYWITSLLHSHDERLYIGTYDGLGCLDLKTMHLATAFNTNTLLPNSVIHSLYEDKEGTIWIGTSEGLKAMHPQEYKIREYTQKDGLPGDIICAITQDINGALWFSTNHGIARYNPQKGNFTPYYANDGLQGNEFSKRAVCTDNNGHILFGGINGVTYFNPAEIKDIATTPSVHLTGFYIHNQSVNSNTLSEGRRIIETSVMNAQQFNLSHKHNSFSMEFSVMEFFNPERITYMYSVNNGQWVTMQSGINRISFNDMTPGTYKFSIKAKDYTFYSEPKNFIVNISPAWYASNWAKGVYLLIALTIIYIIGAQIRHRYQVHQKLLEHIHAEEINEAKLQFFINISHEIRTPVTLILSPLQKLMSKDRNEERQKNYQTISRNAGRLLQLVNQLLDIRKLDKGQMQLKFREVEIVEFIRNLSSSFEYQANAKKISLNFHPDTEELRAWIDPENLDKAIFNVLSNAFKFTESGGEINIYLQTHEAYETKPAYFKIVIEDSGTGIDEKEIERIFDRFYQVANRLNNSGTGIGLHLTKSLVELHKGTIHAENNKEKAGCRFIIRLPLGKEHLKPEEIEETNTEGQIASDNNPVLPIFLPENEEKERIRTKTKYRILIADDNEEIRRYIRQELTPDYHITECNNGQEAFEQIIKDAPDALISDVMMPEMDGMTLCRKIRQNILVSHIPVILLTAKINEESNLEALEGGVDAYITKPFNIDVLKKTIRNVIYRHELIKNTFNGSMEQTDKVQPIEVQSPDEKLIARVMAIINKEMANPNLSVEMIAAEAGISRVHLYRKIKEFTNQSPRNFIRNVRLKQAALLLAQKHHNITEVAEAVGFANTTHFSTAFKELFGVSPTIYMEQSANNAKSNIVDTMEKNKVE</sequence>
<evidence type="ECO:0000256" key="8">
    <source>
        <dbReference type="ARBA" id="ARBA00023012"/>
    </source>
</evidence>
<dbReference type="RefSeq" id="WP_117691301.1">
    <property type="nucleotide sequence ID" value="NZ_JADNLS010000002.1"/>
</dbReference>
<feature type="modified residue" description="4-aspartylphosphate" evidence="12">
    <location>
        <position position="1151"/>
    </location>
</feature>
<dbReference type="PANTHER" id="PTHR43547">
    <property type="entry name" value="TWO-COMPONENT HISTIDINE KINASE"/>
    <property type="match status" value="1"/>
</dbReference>
<dbReference type="SUPFAM" id="SSF47384">
    <property type="entry name" value="Homodimeric domain of signal transducing histidine kinase"/>
    <property type="match status" value="1"/>
</dbReference>
<dbReference type="PRINTS" id="PR00344">
    <property type="entry name" value="BCTRLSENSOR"/>
</dbReference>
<dbReference type="Pfam" id="PF12833">
    <property type="entry name" value="HTH_18"/>
    <property type="match status" value="1"/>
</dbReference>
<reference evidence="16 18" key="1">
    <citation type="submission" date="2018-08" db="EMBL/GenBank/DDBJ databases">
        <title>A genome reference for cultivated species of the human gut microbiota.</title>
        <authorList>
            <person name="Zou Y."/>
            <person name="Xue W."/>
            <person name="Luo G."/>
        </authorList>
    </citation>
    <scope>NUCLEOTIDE SEQUENCE [LARGE SCALE GENOMIC DNA]</scope>
    <source>
        <strain evidence="16 18">AF36-16BH</strain>
    </source>
</reference>
<evidence type="ECO:0000256" key="9">
    <source>
        <dbReference type="ARBA" id="ARBA00023015"/>
    </source>
</evidence>
<dbReference type="InterPro" id="IPR004358">
    <property type="entry name" value="Sig_transdc_His_kin-like_C"/>
</dbReference>
<protein>
    <recommendedName>
        <fullName evidence="2">histidine kinase</fullName>
        <ecNumber evidence="2">2.7.13.3</ecNumber>
    </recommendedName>
</protein>
<dbReference type="SUPFAM" id="SSF52172">
    <property type="entry name" value="CheY-like"/>
    <property type="match status" value="1"/>
</dbReference>
<proteinExistence type="predicted"/>
<keyword evidence="4" id="KW-0808">Transferase</keyword>
<dbReference type="Gene3D" id="2.130.10.10">
    <property type="entry name" value="YVTN repeat-like/Quinoprotein amine dehydrogenase"/>
    <property type="match status" value="2"/>
</dbReference>
<dbReference type="Pfam" id="PF00512">
    <property type="entry name" value="HisKA"/>
    <property type="match status" value="1"/>
</dbReference>
<dbReference type="InterPro" id="IPR011006">
    <property type="entry name" value="CheY-like_superfamily"/>
</dbReference>
<dbReference type="OrthoDB" id="717811at2"/>
<keyword evidence="3 12" id="KW-0597">Phosphoprotein</keyword>
<dbReference type="FunFam" id="1.10.287.130:FF:000045">
    <property type="entry name" value="Two-component system sensor histidine kinase/response regulator"/>
    <property type="match status" value="1"/>
</dbReference>
<dbReference type="SMART" id="SM00388">
    <property type="entry name" value="HisKA"/>
    <property type="match status" value="1"/>
</dbReference>
<feature type="domain" description="Response regulatory" evidence="15">
    <location>
        <begin position="1103"/>
        <end position="1218"/>
    </location>
</feature>
<dbReference type="Pfam" id="PF02518">
    <property type="entry name" value="HATPase_c"/>
    <property type="match status" value="1"/>
</dbReference>
<dbReference type="InterPro" id="IPR009057">
    <property type="entry name" value="Homeodomain-like_sf"/>
</dbReference>
<dbReference type="SUPFAM" id="SSF63829">
    <property type="entry name" value="Calcium-dependent phosphotriesterase"/>
    <property type="match status" value="2"/>
</dbReference>
<dbReference type="InterPro" id="IPR003594">
    <property type="entry name" value="HATPase_dom"/>
</dbReference>
<dbReference type="Gene3D" id="3.40.50.2300">
    <property type="match status" value="1"/>
</dbReference>
<comment type="caution">
    <text evidence="16">The sequence shown here is derived from an EMBL/GenBank/DDBJ whole genome shotgun (WGS) entry which is preliminary data.</text>
</comment>
<feature type="domain" description="HTH araC/xylS-type" evidence="13">
    <location>
        <begin position="1252"/>
        <end position="1351"/>
    </location>
</feature>
<gene>
    <name evidence="16" type="ORF">DWZ95_21120</name>
    <name evidence="17" type="ORF">EAJ06_08555</name>
</gene>
<organism evidence="16 18">
    <name type="scientific">Bacteroides intestinalis</name>
    <dbReference type="NCBI Taxonomy" id="329854"/>
    <lineage>
        <taxon>Bacteria</taxon>
        <taxon>Pseudomonadati</taxon>
        <taxon>Bacteroidota</taxon>
        <taxon>Bacteroidia</taxon>
        <taxon>Bacteroidales</taxon>
        <taxon>Bacteroidaceae</taxon>
        <taxon>Bacteroides</taxon>
    </lineage>
</organism>
<evidence type="ECO:0000259" key="14">
    <source>
        <dbReference type="PROSITE" id="PS50109"/>
    </source>
</evidence>
<dbReference type="PROSITE" id="PS01124">
    <property type="entry name" value="HTH_ARAC_FAMILY_2"/>
    <property type="match status" value="1"/>
</dbReference>
<dbReference type="InterPro" id="IPR005467">
    <property type="entry name" value="His_kinase_dom"/>
</dbReference>
<dbReference type="InterPro" id="IPR018062">
    <property type="entry name" value="HTH_AraC-typ_CS"/>
</dbReference>
<dbReference type="PROSITE" id="PS50110">
    <property type="entry name" value="RESPONSE_REGULATORY"/>
    <property type="match status" value="1"/>
</dbReference>
<keyword evidence="19" id="KW-1185">Reference proteome</keyword>
<dbReference type="InterPro" id="IPR036097">
    <property type="entry name" value="HisK_dim/P_sf"/>
</dbReference>
<evidence type="ECO:0000313" key="19">
    <source>
        <dbReference type="Proteomes" id="UP000291191"/>
    </source>
</evidence>
<dbReference type="InterPro" id="IPR018060">
    <property type="entry name" value="HTH_AraC"/>
</dbReference>
<keyword evidence="9" id="KW-0805">Transcription regulation</keyword>
<dbReference type="Pfam" id="PF07494">
    <property type="entry name" value="Reg_prop"/>
    <property type="match status" value="5"/>
</dbReference>
<dbReference type="InterPro" id="IPR001789">
    <property type="entry name" value="Sig_transdc_resp-reg_receiver"/>
</dbReference>
<dbReference type="InterPro" id="IPR003661">
    <property type="entry name" value="HisK_dim/P_dom"/>
</dbReference>
<dbReference type="SUPFAM" id="SSF55874">
    <property type="entry name" value="ATPase domain of HSP90 chaperone/DNA topoisomerase II/histidine kinase"/>
    <property type="match status" value="1"/>
</dbReference>
<dbReference type="Gene3D" id="3.30.565.10">
    <property type="entry name" value="Histidine kinase-like ATPase, C-terminal domain"/>
    <property type="match status" value="1"/>
</dbReference>
<evidence type="ECO:0000256" key="2">
    <source>
        <dbReference type="ARBA" id="ARBA00012438"/>
    </source>
</evidence>
<dbReference type="SMART" id="SM00448">
    <property type="entry name" value="REC"/>
    <property type="match status" value="1"/>
</dbReference>
<keyword evidence="11" id="KW-0804">Transcription</keyword>
<comment type="catalytic activity">
    <reaction evidence="1">
        <text>ATP + protein L-histidine = ADP + protein N-phospho-L-histidine.</text>
        <dbReference type="EC" id="2.7.13.3"/>
    </reaction>
</comment>
<dbReference type="EMBL" id="QRPE01000035">
    <property type="protein sequence ID" value="RHL87134.1"/>
    <property type="molecule type" value="Genomic_DNA"/>
</dbReference>
<keyword evidence="7" id="KW-0067">ATP-binding</keyword>
<evidence type="ECO:0000259" key="15">
    <source>
        <dbReference type="PROSITE" id="PS50110"/>
    </source>
</evidence>
<dbReference type="Pfam" id="PF00072">
    <property type="entry name" value="Response_reg"/>
    <property type="match status" value="1"/>
</dbReference>
<dbReference type="SUPFAM" id="SSF46689">
    <property type="entry name" value="Homeodomain-like"/>
    <property type="match status" value="1"/>
</dbReference>
<dbReference type="PROSITE" id="PS50109">
    <property type="entry name" value="HIS_KIN"/>
    <property type="match status" value="1"/>
</dbReference>
<feature type="domain" description="Histidine kinase" evidence="14">
    <location>
        <begin position="837"/>
        <end position="1058"/>
    </location>
</feature>
<evidence type="ECO:0000256" key="7">
    <source>
        <dbReference type="ARBA" id="ARBA00022840"/>
    </source>
</evidence>
<reference evidence="17 19" key="2">
    <citation type="journal article" date="2019" name="Science, e1252229">
        <title>Invertible promoters mediate bacterial phase variation, antibiotic resistance, and host adaptation in the gut.</title>
        <authorList>
            <person name="Jiang X."/>
            <person name="Hall A.B."/>
            <person name="Arthur T.D."/>
            <person name="Plichta D.R."/>
            <person name="Covington C.T."/>
            <person name="Poyet M."/>
            <person name="Crothers J."/>
            <person name="Moses P.L."/>
            <person name="Tolonen A.C."/>
            <person name="Vlamakis H."/>
            <person name="Alm E.J."/>
            <person name="Xavier R.J."/>
        </authorList>
    </citation>
    <scope>NUCLEOTIDE SEQUENCE [LARGE SCALE GENOMIC DNA]</scope>
    <source>
        <strain evidence="17">Bf_0095</strain>
        <strain evidence="19">bf_0095</strain>
    </source>
</reference>
<evidence type="ECO:0000256" key="10">
    <source>
        <dbReference type="ARBA" id="ARBA00023125"/>
    </source>
</evidence>
<dbReference type="Gene3D" id="1.10.10.60">
    <property type="entry name" value="Homeodomain-like"/>
    <property type="match status" value="1"/>
</dbReference>
<dbReference type="SMART" id="SM00387">
    <property type="entry name" value="HATPase_c"/>
    <property type="match status" value="1"/>
</dbReference>
<evidence type="ECO:0000313" key="16">
    <source>
        <dbReference type="EMBL" id="RHL87134.1"/>
    </source>
</evidence>